<evidence type="ECO:0000313" key="3">
    <source>
        <dbReference type="RefSeq" id="XP_010910088.1"/>
    </source>
</evidence>
<dbReference type="RefSeq" id="XP_010910088.1">
    <property type="nucleotide sequence ID" value="XM_010911786.3"/>
</dbReference>
<dbReference type="PANTHER" id="PTHR31949">
    <property type="entry name" value="GASTRIC MUCIN-LIKE PROTEIN"/>
    <property type="match status" value="1"/>
</dbReference>
<proteinExistence type="predicted"/>
<feature type="compositionally biased region" description="Low complexity" evidence="1">
    <location>
        <begin position="197"/>
        <end position="219"/>
    </location>
</feature>
<feature type="region of interest" description="Disordered" evidence="1">
    <location>
        <begin position="96"/>
        <end position="389"/>
    </location>
</feature>
<dbReference type="AlphaFoldDB" id="A0A6I9QIG5"/>
<dbReference type="KEGG" id="egu:105036049"/>
<feature type="region of interest" description="Disordered" evidence="1">
    <location>
        <begin position="1"/>
        <end position="22"/>
    </location>
</feature>
<dbReference type="PANTHER" id="PTHR31949:SF20">
    <property type="entry name" value="OS01G0141900 PROTEIN"/>
    <property type="match status" value="1"/>
</dbReference>
<organism evidence="2 3">
    <name type="scientific">Elaeis guineensis var. tenera</name>
    <name type="common">Oil palm</name>
    <dbReference type="NCBI Taxonomy" id="51953"/>
    <lineage>
        <taxon>Eukaryota</taxon>
        <taxon>Viridiplantae</taxon>
        <taxon>Streptophyta</taxon>
        <taxon>Embryophyta</taxon>
        <taxon>Tracheophyta</taxon>
        <taxon>Spermatophyta</taxon>
        <taxon>Magnoliopsida</taxon>
        <taxon>Liliopsida</taxon>
        <taxon>Arecaceae</taxon>
        <taxon>Arecoideae</taxon>
        <taxon>Cocoseae</taxon>
        <taxon>Elaeidinae</taxon>
        <taxon>Elaeis</taxon>
    </lineage>
</organism>
<evidence type="ECO:0000256" key="1">
    <source>
        <dbReference type="SAM" id="MobiDB-lite"/>
    </source>
</evidence>
<evidence type="ECO:0000313" key="4">
    <source>
        <dbReference type="RefSeq" id="XP_010910089.1"/>
    </source>
</evidence>
<feature type="compositionally biased region" description="Low complexity" evidence="1">
    <location>
        <begin position="284"/>
        <end position="294"/>
    </location>
</feature>
<protein>
    <submittedName>
        <fullName evidence="3 4">Endochitinase A</fullName>
    </submittedName>
</protein>
<feature type="region of interest" description="Disordered" evidence="1">
    <location>
        <begin position="473"/>
        <end position="529"/>
    </location>
</feature>
<gene>
    <name evidence="3 4" type="primary">LOC105036049</name>
</gene>
<feature type="compositionally biased region" description="Low complexity" evidence="1">
    <location>
        <begin position="226"/>
        <end position="275"/>
    </location>
</feature>
<dbReference type="Proteomes" id="UP000504607">
    <property type="component" value="Unplaced"/>
</dbReference>
<keyword evidence="2" id="KW-1185">Reference proteome</keyword>
<accession>A0A6I9QIG5</accession>
<name>A0A6I9QIG5_ELAGV</name>
<feature type="compositionally biased region" description="Low complexity" evidence="1">
    <location>
        <begin position="145"/>
        <end position="155"/>
    </location>
</feature>
<dbReference type="OrthoDB" id="1929779at2759"/>
<feature type="region of interest" description="Disordered" evidence="1">
    <location>
        <begin position="408"/>
        <end position="438"/>
    </location>
</feature>
<dbReference type="GeneID" id="105036049"/>
<evidence type="ECO:0000313" key="2">
    <source>
        <dbReference type="Proteomes" id="UP000504607"/>
    </source>
</evidence>
<feature type="compositionally biased region" description="Polar residues" evidence="1">
    <location>
        <begin position="486"/>
        <end position="509"/>
    </location>
</feature>
<dbReference type="GO" id="GO:0043622">
    <property type="term" value="P:cortical microtubule organization"/>
    <property type="evidence" value="ECO:0007669"/>
    <property type="project" value="TreeGrafter"/>
</dbReference>
<dbReference type="RefSeq" id="XP_010910089.1">
    <property type="nucleotide sequence ID" value="XM_010911787.3"/>
</dbReference>
<feature type="compositionally biased region" description="Polar residues" evidence="1">
    <location>
        <begin position="158"/>
        <end position="178"/>
    </location>
</feature>
<reference evidence="3 4" key="1">
    <citation type="submission" date="2025-04" db="UniProtKB">
        <authorList>
            <consortium name="RefSeq"/>
        </authorList>
    </citation>
    <scope>IDENTIFICATION</scope>
</reference>
<sequence>MNRSFRAPEAPQPQATMTTRGRTLGAVMKDRDEDLALFLEMRKREKERNDLLLLHNSEELDPPIGSKPGSAPIFKIVPSAPARKAGVDDFLNSDSDKNDYDWLLTPPGTPLFPSLDKESNRSPRGNIGTPKSRPAVLKSRLANPSEASSKSSLPSRQAAPSTRLNSSALEARRPSSSGGPIRMSSRPATPAGRPTLTATSKSSRPSTPTSRATLSSKSVAPPPRSSTPARSSTPTSRPSSLVPSRPGSRSATPTRRPSTPSSLPASSAPSGRSSSVTKSGPMTSKSSAPSRGSSPTVKCRPWKPSDMPGFSLDAPPNLRTSLPDRPSSASRGRPGAPCSRSSTIEAGPSVRPRQQSCSPSRGRAPNGIVHKGGSVPAVSRSHLNGGDSLNPVLIGNKMVERVVNMRRLAPPKQDDQRSLNNPPGKPTLSPDSTGFGRTLSKKSLDMALRHMDIRRSIPNSLRPLMTKVPASSMYSMRSGPARSRPVSVSDSPLATSSNASSEQSVNNNMICLDGSELEDDLSSEKGLSR</sequence>
<dbReference type="GO" id="GO:0055028">
    <property type="term" value="C:cortical microtubule"/>
    <property type="evidence" value="ECO:0007669"/>
    <property type="project" value="TreeGrafter"/>
</dbReference>